<feature type="region of interest" description="Disordered" evidence="3">
    <location>
        <begin position="99"/>
        <end position="215"/>
    </location>
</feature>
<feature type="compositionally biased region" description="Low complexity" evidence="3">
    <location>
        <begin position="165"/>
        <end position="178"/>
    </location>
</feature>
<dbReference type="InterPro" id="IPR035979">
    <property type="entry name" value="RBD_domain_sf"/>
</dbReference>
<organism evidence="6 7">
    <name type="scientific">Saccoglossus kowalevskii</name>
    <name type="common">Acorn worm</name>
    <dbReference type="NCBI Taxonomy" id="10224"/>
    <lineage>
        <taxon>Eukaryota</taxon>
        <taxon>Metazoa</taxon>
        <taxon>Hemichordata</taxon>
        <taxon>Enteropneusta</taxon>
        <taxon>Harrimaniidae</taxon>
        <taxon>Saccoglossus</taxon>
    </lineage>
</organism>
<dbReference type="Gene3D" id="4.10.60.10">
    <property type="entry name" value="Zinc finger, CCHC-type"/>
    <property type="match status" value="1"/>
</dbReference>
<accession>A0ABM0GRB7</accession>
<dbReference type="InterPro" id="IPR001878">
    <property type="entry name" value="Znf_CCHC"/>
</dbReference>
<dbReference type="Pfam" id="PF00098">
    <property type="entry name" value="zf-CCHC"/>
    <property type="match status" value="1"/>
</dbReference>
<dbReference type="Gene3D" id="3.30.70.330">
    <property type="match status" value="1"/>
</dbReference>
<dbReference type="CDD" id="cd12343">
    <property type="entry name" value="RRM1_2_CoAA_like"/>
    <property type="match status" value="1"/>
</dbReference>
<proteinExistence type="predicted"/>
<evidence type="ECO:0000256" key="1">
    <source>
        <dbReference type="PROSITE-ProRule" id="PRU00047"/>
    </source>
</evidence>
<dbReference type="InterPro" id="IPR000504">
    <property type="entry name" value="RRM_dom"/>
</dbReference>
<protein>
    <submittedName>
        <fullName evidence="7">RNA-binding protein lark-like isoform X1</fullName>
    </submittedName>
</protein>
<keyword evidence="1" id="KW-0862">Zinc</keyword>
<dbReference type="RefSeq" id="XP_002735598.1">
    <property type="nucleotide sequence ID" value="XM_002735552.2"/>
</dbReference>
<keyword evidence="6" id="KW-1185">Reference proteome</keyword>
<dbReference type="SUPFAM" id="SSF54928">
    <property type="entry name" value="RNA-binding domain, RBD"/>
    <property type="match status" value="1"/>
</dbReference>
<keyword evidence="2" id="KW-0694">RNA-binding</keyword>
<evidence type="ECO:0000259" key="4">
    <source>
        <dbReference type="PROSITE" id="PS50102"/>
    </source>
</evidence>
<keyword evidence="1" id="KW-0479">Metal-binding</keyword>
<evidence type="ECO:0000259" key="5">
    <source>
        <dbReference type="PROSITE" id="PS50158"/>
    </source>
</evidence>
<evidence type="ECO:0000313" key="7">
    <source>
        <dbReference type="RefSeq" id="XP_002735598.1"/>
    </source>
</evidence>
<dbReference type="Proteomes" id="UP000694865">
    <property type="component" value="Unplaced"/>
</dbReference>
<dbReference type="InterPro" id="IPR050907">
    <property type="entry name" value="SRSF"/>
</dbReference>
<sequence length="238" mass="27943">MRRDLSNATKVFVGNLSKSVQSRDLRDLFEKYGKVLECDVIKNYGFVHMDKEDEAKEALDALNSKEFMGTNIKVELSTSRVHKTPGMGSKGECFKCGRQGHWSRDCGRDRSVEDRGRPRERDRYGPPPRDRYYDYPPPPRRDFPPEYERERLYDPYRRDYPPEPYYRSRSRSPIGRRFPSPPPYARRPMEPGFYERPPVPPRPRDPYLDIPPRRLDVSSHDVLRLSTAPLGNHLLARS</sequence>
<dbReference type="PROSITE" id="PS50158">
    <property type="entry name" value="ZF_CCHC"/>
    <property type="match status" value="1"/>
</dbReference>
<evidence type="ECO:0000313" key="6">
    <source>
        <dbReference type="Proteomes" id="UP000694865"/>
    </source>
</evidence>
<feature type="compositionally biased region" description="Basic and acidic residues" evidence="3">
    <location>
        <begin position="202"/>
        <end position="215"/>
    </location>
</feature>
<feature type="domain" description="CCHC-type" evidence="5">
    <location>
        <begin position="93"/>
        <end position="106"/>
    </location>
</feature>
<dbReference type="GeneID" id="100371873"/>
<evidence type="ECO:0000256" key="2">
    <source>
        <dbReference type="PROSITE-ProRule" id="PRU00176"/>
    </source>
</evidence>
<feature type="compositionally biased region" description="Basic and acidic residues" evidence="3">
    <location>
        <begin position="102"/>
        <end position="161"/>
    </location>
</feature>
<feature type="domain" description="RRM" evidence="4">
    <location>
        <begin position="9"/>
        <end position="79"/>
    </location>
</feature>
<dbReference type="SMART" id="SM00360">
    <property type="entry name" value="RRM"/>
    <property type="match status" value="1"/>
</dbReference>
<dbReference type="SMART" id="SM00343">
    <property type="entry name" value="ZnF_C2HC"/>
    <property type="match status" value="1"/>
</dbReference>
<dbReference type="Pfam" id="PF00076">
    <property type="entry name" value="RRM_1"/>
    <property type="match status" value="1"/>
</dbReference>
<name>A0ABM0GRB7_SACKO</name>
<dbReference type="PANTHER" id="PTHR23147">
    <property type="entry name" value="SERINE/ARGININE RICH SPLICING FACTOR"/>
    <property type="match status" value="1"/>
</dbReference>
<dbReference type="InterPro" id="IPR012677">
    <property type="entry name" value="Nucleotide-bd_a/b_plait_sf"/>
</dbReference>
<keyword evidence="1" id="KW-0863">Zinc-finger</keyword>
<reference evidence="7" key="1">
    <citation type="submission" date="2025-08" db="UniProtKB">
        <authorList>
            <consortium name="RefSeq"/>
        </authorList>
    </citation>
    <scope>IDENTIFICATION</scope>
    <source>
        <tissue evidence="7">Testes</tissue>
    </source>
</reference>
<gene>
    <name evidence="7" type="primary">LOC100371873</name>
</gene>
<dbReference type="PROSITE" id="PS50102">
    <property type="entry name" value="RRM"/>
    <property type="match status" value="1"/>
</dbReference>
<evidence type="ECO:0000256" key="3">
    <source>
        <dbReference type="SAM" id="MobiDB-lite"/>
    </source>
</evidence>